<accession>A0AC35U103</accession>
<organism evidence="1 2">
    <name type="scientific">Rhabditophanes sp. KR3021</name>
    <dbReference type="NCBI Taxonomy" id="114890"/>
    <lineage>
        <taxon>Eukaryota</taxon>
        <taxon>Metazoa</taxon>
        <taxon>Ecdysozoa</taxon>
        <taxon>Nematoda</taxon>
        <taxon>Chromadorea</taxon>
        <taxon>Rhabditida</taxon>
        <taxon>Tylenchina</taxon>
        <taxon>Panagrolaimomorpha</taxon>
        <taxon>Strongyloidoidea</taxon>
        <taxon>Alloionematidae</taxon>
        <taxon>Rhabditophanes</taxon>
    </lineage>
</organism>
<dbReference type="Proteomes" id="UP000095286">
    <property type="component" value="Unplaced"/>
</dbReference>
<dbReference type="WBParaSite" id="RSKR_0000603300.1">
    <property type="protein sequence ID" value="RSKR_0000603300.1"/>
    <property type="gene ID" value="RSKR_0000603300"/>
</dbReference>
<evidence type="ECO:0000313" key="2">
    <source>
        <dbReference type="WBParaSite" id="RSKR_0000603300.1"/>
    </source>
</evidence>
<proteinExistence type="predicted"/>
<name>A0AC35U103_9BILA</name>
<protein>
    <submittedName>
        <fullName evidence="2">Protein lingerer</fullName>
    </submittedName>
</protein>
<sequence length="845" mass="91279">MGTKSEYSDKKTVAKGTQPRKEAGFSSTSKVIPKPNLQKLIKKVVEAAGCSEERAEAALNEHNLSLEDAILEIVEENGQESWVEKKSKKTKKQEVAEELEQSKYDRYNKEKFQQTTRGGSSGRRGGRGGSSFNDRQPREDNSEWVEAGNGGAAFETSTFNGNAEDSSLPPTSASQTGSSFRGGRGGRGRGSYRGGRGDRQNGGRGGYSRNYGKDSDSGQVLEENEELNWNSGPLVFNKREEISPDNDSSVFVAPLDNKKVSGSVGGGDSLSYSSILRPKQTSTPSQGSLATVKTSTTVPSTASQLQQSTPTTTPSAYNPPNKAGPLSFAAAAAKAKPVPVVPAATMVKSSTSDHSKTSGDTFSAEFTEKNMISTAALQTEVSHHVKVPLEKDVAQEKVSSPRVCSSPKTVPTESPVIPQAQSWTNQLKKELGIHSLQGTKTTQKQQMEYDQSGNMYESQQYDNYSNESPKTGGGDSMANRRSVQPEPSSRPLPPSSDNEQQKSSSVQQQNTYSSGNNAVHQLQQQQRIQRTAAALSYADTTTMSFPPNERTMPVAGAQAKPAYGQQQAPSNVSQQQGQQQQPQQHQMYNPAAQQQYNPYSQVPYFNMNMYSPVTSMRTDDAASQYAANMLQFPYNMTPIDFGSLASILPPHLGGPPANQGQSGHSQSGMGTQQNISHQRQHDQDLGGYNFKPFSNGNNPSTTPATSVNNNASGGRGQEASSVAPPPGFNNTAASNKMSSAYYQQQQYPNMFSFPPGFNNGAPMMPFNVNYQAAPTNQGHASGHSNTSSHQKIPNQQMFGGQGGVHHATDKQSNDIRLLQQQQQQSKGYGGHQGGSNWYANEQDKY</sequence>
<evidence type="ECO:0000313" key="1">
    <source>
        <dbReference type="Proteomes" id="UP000095286"/>
    </source>
</evidence>
<reference evidence="2" key="1">
    <citation type="submission" date="2016-11" db="UniProtKB">
        <authorList>
            <consortium name="WormBaseParasite"/>
        </authorList>
    </citation>
    <scope>IDENTIFICATION</scope>
    <source>
        <strain evidence="2">KR3021</strain>
    </source>
</reference>